<dbReference type="GO" id="GO:0010181">
    <property type="term" value="F:FMN binding"/>
    <property type="evidence" value="ECO:0007669"/>
    <property type="project" value="InterPro"/>
</dbReference>
<dbReference type="Pfam" id="PF00258">
    <property type="entry name" value="Flavodoxin_1"/>
    <property type="match status" value="1"/>
</dbReference>
<dbReference type="GO" id="GO:0016491">
    <property type="term" value="F:oxidoreductase activity"/>
    <property type="evidence" value="ECO:0007669"/>
    <property type="project" value="TreeGrafter"/>
</dbReference>
<feature type="domain" description="Flavodoxin-like" evidence="5">
    <location>
        <begin position="3"/>
        <end position="147"/>
    </location>
</feature>
<proteinExistence type="predicted"/>
<comment type="caution">
    <text evidence="6">The sequence shown here is derived from an EMBL/GenBank/DDBJ whole genome shotgun (WGS) entry which is preliminary data.</text>
</comment>
<dbReference type="GO" id="GO:0005829">
    <property type="term" value="C:cytosol"/>
    <property type="evidence" value="ECO:0007669"/>
    <property type="project" value="TreeGrafter"/>
</dbReference>
<evidence type="ECO:0000313" key="6">
    <source>
        <dbReference type="EMBL" id="MBB4285323.1"/>
    </source>
</evidence>
<evidence type="ECO:0000256" key="1">
    <source>
        <dbReference type="ARBA" id="ARBA00001917"/>
    </source>
</evidence>
<dbReference type="PANTHER" id="PTHR19384">
    <property type="entry name" value="NITRIC OXIDE SYNTHASE-RELATED"/>
    <property type="match status" value="1"/>
</dbReference>
<dbReference type="AlphaFoldDB" id="A0A7W6RY20"/>
<sequence length="152" mass="16116">MNILVIVGTESGNAQMVGETVGDELARLGHDVTVVEEDAGDLDALALPARTAVLVCTSTHGLGELPDNIIPFADALKAQTPDLSHLKYGIIALGDQTYGETFCKAGKDMDALMAASGAQKRGERLEIDACTQPLPDEDAVDWLKDWLPLLEG</sequence>
<keyword evidence="3" id="KW-0288">FMN</keyword>
<gene>
    <name evidence="6" type="ORF">GGD88_001040</name>
</gene>
<dbReference type="SUPFAM" id="SSF52218">
    <property type="entry name" value="Flavoproteins"/>
    <property type="match status" value="1"/>
</dbReference>
<dbReference type="RefSeq" id="WP_343056276.1">
    <property type="nucleotide sequence ID" value="NZ_JACIGI010000006.1"/>
</dbReference>
<dbReference type="PRINTS" id="PR00369">
    <property type="entry name" value="FLAVODOXIN"/>
</dbReference>
<reference evidence="6 7" key="1">
    <citation type="submission" date="2020-08" db="EMBL/GenBank/DDBJ databases">
        <title>Genome sequencing of Purple Non-Sulfur Bacteria from various extreme environments.</title>
        <authorList>
            <person name="Mayer M."/>
        </authorList>
    </citation>
    <scope>NUCLEOTIDE SEQUENCE [LARGE SCALE GENOMIC DNA]</scope>
    <source>
        <strain evidence="6 7">JA135</strain>
    </source>
</reference>
<dbReference type="EMBL" id="JACIGI010000006">
    <property type="protein sequence ID" value="MBB4285323.1"/>
    <property type="molecule type" value="Genomic_DNA"/>
</dbReference>
<comment type="cofactor">
    <cofactor evidence="1">
        <name>FMN</name>
        <dbReference type="ChEBI" id="CHEBI:58210"/>
    </cofactor>
</comment>
<dbReference type="PROSITE" id="PS50902">
    <property type="entry name" value="FLAVODOXIN_LIKE"/>
    <property type="match status" value="1"/>
</dbReference>
<evidence type="ECO:0000256" key="4">
    <source>
        <dbReference type="ARBA" id="ARBA00022982"/>
    </source>
</evidence>
<dbReference type="InterPro" id="IPR008254">
    <property type="entry name" value="Flavodoxin/NO_synth"/>
</dbReference>
<name>A0A7W6RY20_9PROT</name>
<evidence type="ECO:0000259" key="5">
    <source>
        <dbReference type="PROSITE" id="PS50902"/>
    </source>
</evidence>
<dbReference type="PANTHER" id="PTHR19384:SF128">
    <property type="entry name" value="NADPH OXIDOREDUCTASE A"/>
    <property type="match status" value="1"/>
</dbReference>
<accession>A0A7W6RY20</accession>
<keyword evidence="4" id="KW-0249">Electron transport</keyword>
<keyword evidence="7" id="KW-1185">Reference proteome</keyword>
<dbReference type="InterPro" id="IPR001094">
    <property type="entry name" value="Flavdoxin-like"/>
</dbReference>
<keyword evidence="2" id="KW-0285">Flavoprotein</keyword>
<dbReference type="Gene3D" id="3.40.50.360">
    <property type="match status" value="1"/>
</dbReference>
<organism evidence="6 7">
    <name type="scientific">Roseospira goensis</name>
    <dbReference type="NCBI Taxonomy" id="391922"/>
    <lineage>
        <taxon>Bacteria</taxon>
        <taxon>Pseudomonadati</taxon>
        <taxon>Pseudomonadota</taxon>
        <taxon>Alphaproteobacteria</taxon>
        <taxon>Rhodospirillales</taxon>
        <taxon>Rhodospirillaceae</taxon>
        <taxon>Roseospira</taxon>
    </lineage>
</organism>
<evidence type="ECO:0000256" key="2">
    <source>
        <dbReference type="ARBA" id="ARBA00022630"/>
    </source>
</evidence>
<dbReference type="Proteomes" id="UP000555728">
    <property type="component" value="Unassembled WGS sequence"/>
</dbReference>
<dbReference type="InterPro" id="IPR029039">
    <property type="entry name" value="Flavoprotein-like_sf"/>
</dbReference>
<evidence type="ECO:0000313" key="7">
    <source>
        <dbReference type="Proteomes" id="UP000555728"/>
    </source>
</evidence>
<keyword evidence="4" id="KW-0813">Transport</keyword>
<protein>
    <submittedName>
        <fullName evidence="6">MioC protein</fullName>
    </submittedName>
</protein>
<evidence type="ECO:0000256" key="3">
    <source>
        <dbReference type="ARBA" id="ARBA00022643"/>
    </source>
</evidence>
<dbReference type="GO" id="GO:0050660">
    <property type="term" value="F:flavin adenine dinucleotide binding"/>
    <property type="evidence" value="ECO:0007669"/>
    <property type="project" value="TreeGrafter"/>
</dbReference>